<reference evidence="2 3" key="1">
    <citation type="submission" date="2012-06" db="EMBL/GenBank/DDBJ databases">
        <title>Finished chromosome of genome of Crinalium epipsammum PCC 9333.</title>
        <authorList>
            <consortium name="US DOE Joint Genome Institute"/>
            <person name="Gugger M."/>
            <person name="Coursin T."/>
            <person name="Rippka R."/>
            <person name="Tandeau De Marsac N."/>
            <person name="Huntemann M."/>
            <person name="Wei C.-L."/>
            <person name="Han J."/>
            <person name="Detter J.C."/>
            <person name="Han C."/>
            <person name="Tapia R."/>
            <person name="Davenport K."/>
            <person name="Daligault H."/>
            <person name="Erkkila T."/>
            <person name="Gu W."/>
            <person name="Munk A.C.C."/>
            <person name="Teshima H."/>
            <person name="Xu Y."/>
            <person name="Chain P."/>
            <person name="Chen A."/>
            <person name="Krypides N."/>
            <person name="Mavromatis K."/>
            <person name="Markowitz V."/>
            <person name="Szeto E."/>
            <person name="Ivanova N."/>
            <person name="Mikhailova N."/>
            <person name="Ovchinnikova G."/>
            <person name="Pagani I."/>
            <person name="Pati A."/>
            <person name="Goodwin L."/>
            <person name="Peters L."/>
            <person name="Pitluck S."/>
            <person name="Woyke T."/>
            <person name="Kerfeld C."/>
        </authorList>
    </citation>
    <scope>NUCLEOTIDE SEQUENCE [LARGE SCALE GENOMIC DNA]</scope>
    <source>
        <strain evidence="2 3">PCC 9333</strain>
    </source>
</reference>
<proteinExistence type="predicted"/>
<organism evidence="2 3">
    <name type="scientific">Crinalium epipsammum PCC 9333</name>
    <dbReference type="NCBI Taxonomy" id="1173022"/>
    <lineage>
        <taxon>Bacteria</taxon>
        <taxon>Bacillati</taxon>
        <taxon>Cyanobacteriota</taxon>
        <taxon>Cyanophyceae</taxon>
        <taxon>Gomontiellales</taxon>
        <taxon>Gomontiellaceae</taxon>
        <taxon>Crinalium</taxon>
    </lineage>
</organism>
<name>K9VTU4_9CYAN</name>
<dbReference type="EMBL" id="CP003620">
    <property type="protein sequence ID" value="AFZ11376.1"/>
    <property type="molecule type" value="Genomic_DNA"/>
</dbReference>
<evidence type="ECO:0000256" key="1">
    <source>
        <dbReference type="SAM" id="MobiDB-lite"/>
    </source>
</evidence>
<feature type="compositionally biased region" description="Basic and acidic residues" evidence="1">
    <location>
        <begin position="88"/>
        <end position="97"/>
    </location>
</feature>
<gene>
    <name evidence="2" type="ORF">Cri9333_0402</name>
</gene>
<dbReference type="Proteomes" id="UP000010472">
    <property type="component" value="Chromosome"/>
</dbReference>
<sequence>MNDAYIAQQIHLLKKLTAQQGEPNLIENKLWRIGNNAGFPDIGINTKLSEEQKAAVYTFIEEFEVSPSGKVAIDKFNKFNSSPQEVPRCNEVKERVQDQPLEP</sequence>
<feature type="region of interest" description="Disordered" evidence="1">
    <location>
        <begin position="82"/>
        <end position="103"/>
    </location>
</feature>
<accession>K9VTU4</accession>
<dbReference type="RefSeq" id="WP_015201517.1">
    <property type="nucleotide sequence ID" value="NC_019753.1"/>
</dbReference>
<protein>
    <submittedName>
        <fullName evidence="2">Uncharacterized protein</fullName>
    </submittedName>
</protein>
<dbReference type="HOGENOM" id="CLU_2259058_0_0_3"/>
<dbReference type="AlphaFoldDB" id="K9VTU4"/>
<keyword evidence="3" id="KW-1185">Reference proteome</keyword>
<dbReference type="KEGG" id="cep:Cri9333_0402"/>
<evidence type="ECO:0000313" key="3">
    <source>
        <dbReference type="Proteomes" id="UP000010472"/>
    </source>
</evidence>
<evidence type="ECO:0000313" key="2">
    <source>
        <dbReference type="EMBL" id="AFZ11376.1"/>
    </source>
</evidence>